<dbReference type="EC" id="2.1.1.-" evidence="4"/>
<name>A0A7Y9TFT9_9BACT</name>
<evidence type="ECO:0000256" key="2">
    <source>
        <dbReference type="ARBA" id="ARBA00022603"/>
    </source>
</evidence>
<proteinExistence type="inferred from homology"/>
<keyword evidence="3 5" id="KW-0808">Transferase</keyword>
<dbReference type="Gene3D" id="3.40.50.150">
    <property type="entry name" value="Vaccinia Virus protein VP39"/>
    <property type="match status" value="1"/>
</dbReference>
<dbReference type="InterPro" id="IPR011610">
    <property type="entry name" value="SAM_mthyl_Trfase_ML2640-like"/>
</dbReference>
<organism evidence="5 6">
    <name type="scientific">Granulicella arctica</name>
    <dbReference type="NCBI Taxonomy" id="940613"/>
    <lineage>
        <taxon>Bacteria</taxon>
        <taxon>Pseudomonadati</taxon>
        <taxon>Acidobacteriota</taxon>
        <taxon>Terriglobia</taxon>
        <taxon>Terriglobales</taxon>
        <taxon>Acidobacteriaceae</taxon>
        <taxon>Granulicella</taxon>
    </lineage>
</organism>
<protein>
    <recommendedName>
        <fullName evidence="4">S-adenosyl-L-methionine-dependent methyltransferase</fullName>
        <ecNumber evidence="4">2.1.1.-</ecNumber>
    </recommendedName>
</protein>
<dbReference type="InterPro" id="IPR007213">
    <property type="entry name" value="Ppm1/Ppm2/Tcmp"/>
</dbReference>
<evidence type="ECO:0000256" key="3">
    <source>
        <dbReference type="ARBA" id="ARBA00022679"/>
    </source>
</evidence>
<dbReference type="Pfam" id="PF04072">
    <property type="entry name" value="LCM"/>
    <property type="match status" value="1"/>
</dbReference>
<dbReference type="PANTHER" id="PTHR43619">
    <property type="entry name" value="S-ADENOSYL-L-METHIONINE-DEPENDENT METHYLTRANSFERASE YKTD-RELATED"/>
    <property type="match status" value="1"/>
</dbReference>
<dbReference type="Proteomes" id="UP000589520">
    <property type="component" value="Unassembled WGS sequence"/>
</dbReference>
<dbReference type="NCBIfam" id="TIGR00027">
    <property type="entry name" value="mthyl_TIGR00027"/>
    <property type="match status" value="1"/>
</dbReference>
<evidence type="ECO:0000313" key="6">
    <source>
        <dbReference type="Proteomes" id="UP000589520"/>
    </source>
</evidence>
<evidence type="ECO:0000256" key="1">
    <source>
        <dbReference type="ARBA" id="ARBA00008138"/>
    </source>
</evidence>
<evidence type="ECO:0000256" key="4">
    <source>
        <dbReference type="RuleBase" id="RU362030"/>
    </source>
</evidence>
<dbReference type="RefSeq" id="WP_179488368.1">
    <property type="nucleotide sequence ID" value="NZ_JACCCW010000001.1"/>
</dbReference>
<reference evidence="5 6" key="1">
    <citation type="submission" date="2020-07" db="EMBL/GenBank/DDBJ databases">
        <title>Genomic Encyclopedia of Type Strains, Phase IV (KMG-V): Genome sequencing to study the core and pangenomes of soil and plant-associated prokaryotes.</title>
        <authorList>
            <person name="Whitman W."/>
        </authorList>
    </citation>
    <scope>NUCLEOTIDE SEQUENCE [LARGE SCALE GENOMIC DNA]</scope>
    <source>
        <strain evidence="5 6">X4EP2</strain>
    </source>
</reference>
<dbReference type="GO" id="GO:0008168">
    <property type="term" value="F:methyltransferase activity"/>
    <property type="evidence" value="ECO:0007669"/>
    <property type="project" value="UniProtKB-UniRule"/>
</dbReference>
<dbReference type="InterPro" id="IPR029063">
    <property type="entry name" value="SAM-dependent_MTases_sf"/>
</dbReference>
<gene>
    <name evidence="5" type="ORF">HDF17_001001</name>
</gene>
<keyword evidence="6" id="KW-1185">Reference proteome</keyword>
<dbReference type="SUPFAM" id="SSF53335">
    <property type="entry name" value="S-adenosyl-L-methionine-dependent methyltransferases"/>
    <property type="match status" value="1"/>
</dbReference>
<keyword evidence="2 4" id="KW-0489">Methyltransferase</keyword>
<comment type="similarity">
    <text evidence="1 4">Belongs to the UPF0677 family.</text>
</comment>
<sequence length="281" mass="31002">MQDARPSRTALRVAMRRAAHQLYDAHPLILDDPIAVPILGTEYLPEVQKTVTKLEKPFSAALRAYLVARSRYAEDQLAAAVARGVTQYVLLGAGLDTFAHRNPYPQLRVFEVDHPATQQWKRDLLATSQLPHPFNLTYAPVDFETESLPEQLLAAGHDPHLPTVFAWLGVVPYLTLPAFRATVAFIAAQPRGTGIIFDYGQPRHVLPPLEQLAHDSLAARVQLAGEPFQLAFTPGEVAAELPSFHNLEDLGSTELNALYFSNRTDNLCLLGSAGRLLSAWL</sequence>
<comment type="caution">
    <text evidence="5">The sequence shown here is derived from an EMBL/GenBank/DDBJ whole genome shotgun (WGS) entry which is preliminary data.</text>
</comment>
<keyword evidence="4" id="KW-0949">S-adenosyl-L-methionine</keyword>
<dbReference type="PANTHER" id="PTHR43619:SF2">
    <property type="entry name" value="S-ADENOSYL-L-METHIONINE-DEPENDENT METHYLTRANSFERASES SUPERFAMILY PROTEIN"/>
    <property type="match status" value="1"/>
</dbReference>
<evidence type="ECO:0000313" key="5">
    <source>
        <dbReference type="EMBL" id="NYF78714.1"/>
    </source>
</evidence>
<dbReference type="GO" id="GO:0032259">
    <property type="term" value="P:methylation"/>
    <property type="evidence" value="ECO:0007669"/>
    <property type="project" value="UniProtKB-KW"/>
</dbReference>
<comment type="function">
    <text evidence="4">Exhibits S-adenosyl-L-methionine-dependent methyltransferase activity.</text>
</comment>
<accession>A0A7Y9TFT9</accession>
<dbReference type="EMBL" id="JACCCW010000001">
    <property type="protein sequence ID" value="NYF78714.1"/>
    <property type="molecule type" value="Genomic_DNA"/>
</dbReference>
<dbReference type="AlphaFoldDB" id="A0A7Y9TFT9"/>